<sequence>MVKGFCPCSDFVISFACDGFYGYGEEANVQLKLATSKGVVFYLSVDGTTVMMMLSFLSYQIEMANILEKLGMSRYDLFSLDVEKVSSSRRRQQIYNSCRVHVGWCSSIAGYAWLATWVVQEEARLAATWVVQGKENFT</sequence>
<accession>A0ABR2AB83</accession>
<organism evidence="1 2">
    <name type="scientific">Hibiscus sabdariffa</name>
    <name type="common">roselle</name>
    <dbReference type="NCBI Taxonomy" id="183260"/>
    <lineage>
        <taxon>Eukaryota</taxon>
        <taxon>Viridiplantae</taxon>
        <taxon>Streptophyta</taxon>
        <taxon>Embryophyta</taxon>
        <taxon>Tracheophyta</taxon>
        <taxon>Spermatophyta</taxon>
        <taxon>Magnoliopsida</taxon>
        <taxon>eudicotyledons</taxon>
        <taxon>Gunneridae</taxon>
        <taxon>Pentapetalae</taxon>
        <taxon>rosids</taxon>
        <taxon>malvids</taxon>
        <taxon>Malvales</taxon>
        <taxon>Malvaceae</taxon>
        <taxon>Malvoideae</taxon>
        <taxon>Hibiscus</taxon>
    </lineage>
</organism>
<dbReference type="EMBL" id="JBBPBN010000288">
    <property type="protein sequence ID" value="KAK8490234.1"/>
    <property type="molecule type" value="Genomic_DNA"/>
</dbReference>
<gene>
    <name evidence="1" type="ORF">V6N11_047199</name>
</gene>
<comment type="caution">
    <text evidence="1">The sequence shown here is derived from an EMBL/GenBank/DDBJ whole genome shotgun (WGS) entry which is preliminary data.</text>
</comment>
<protein>
    <submittedName>
        <fullName evidence="1">Uncharacterized protein</fullName>
    </submittedName>
</protein>
<name>A0ABR2AB83_9ROSI</name>
<evidence type="ECO:0000313" key="2">
    <source>
        <dbReference type="Proteomes" id="UP001396334"/>
    </source>
</evidence>
<reference evidence="1 2" key="1">
    <citation type="journal article" date="2024" name="G3 (Bethesda)">
        <title>Genome assembly of Hibiscus sabdariffa L. provides insights into metabolisms of medicinal natural products.</title>
        <authorList>
            <person name="Kim T."/>
        </authorList>
    </citation>
    <scope>NUCLEOTIDE SEQUENCE [LARGE SCALE GENOMIC DNA]</scope>
    <source>
        <strain evidence="1">TK-2024</strain>
        <tissue evidence="1">Old leaves</tissue>
    </source>
</reference>
<evidence type="ECO:0000313" key="1">
    <source>
        <dbReference type="EMBL" id="KAK8490234.1"/>
    </source>
</evidence>
<keyword evidence="2" id="KW-1185">Reference proteome</keyword>
<proteinExistence type="predicted"/>
<dbReference type="Proteomes" id="UP001396334">
    <property type="component" value="Unassembled WGS sequence"/>
</dbReference>